<reference evidence="3" key="1">
    <citation type="submission" date="2013-03" db="EMBL/GenBank/DDBJ databases">
        <title>The Genome Sequence of Anopheles dirus WRAIR2.</title>
        <authorList>
            <consortium name="The Broad Institute Genomics Platform"/>
            <person name="Neafsey D.E."/>
            <person name="Walton C."/>
            <person name="Walker B."/>
            <person name="Young S.K."/>
            <person name="Zeng Q."/>
            <person name="Gargeya S."/>
            <person name="Fitzgerald M."/>
            <person name="Haas B."/>
            <person name="Abouelleil A."/>
            <person name="Allen A.W."/>
            <person name="Alvarado L."/>
            <person name="Arachchi H.M."/>
            <person name="Berlin A.M."/>
            <person name="Chapman S.B."/>
            <person name="Gainer-Dewar J."/>
            <person name="Goldberg J."/>
            <person name="Griggs A."/>
            <person name="Gujja S."/>
            <person name="Hansen M."/>
            <person name="Howarth C."/>
            <person name="Imamovic A."/>
            <person name="Ireland A."/>
            <person name="Larimer J."/>
            <person name="McCowan C."/>
            <person name="Murphy C."/>
            <person name="Pearson M."/>
            <person name="Poon T.W."/>
            <person name="Priest M."/>
            <person name="Roberts A."/>
            <person name="Saif S."/>
            <person name="Shea T."/>
            <person name="Sisk P."/>
            <person name="Sykes S."/>
            <person name="Wortman J."/>
            <person name="Nusbaum C."/>
            <person name="Birren B."/>
        </authorList>
    </citation>
    <scope>NUCLEOTIDE SEQUENCE [LARGE SCALE GENOMIC DNA]</scope>
    <source>
        <strain evidence="3">WRAIR2</strain>
    </source>
</reference>
<proteinExistence type="predicted"/>
<evidence type="ECO:0000313" key="2">
    <source>
        <dbReference type="EnsemblMetazoa" id="ADIR005405-PA"/>
    </source>
</evidence>
<feature type="compositionally biased region" description="Basic and acidic residues" evidence="1">
    <location>
        <begin position="1"/>
        <end position="11"/>
    </location>
</feature>
<evidence type="ECO:0000313" key="3">
    <source>
        <dbReference type="Proteomes" id="UP000075884"/>
    </source>
</evidence>
<feature type="compositionally biased region" description="Acidic residues" evidence="1">
    <location>
        <begin position="20"/>
        <end position="31"/>
    </location>
</feature>
<organism evidence="2 3">
    <name type="scientific">Anopheles dirus</name>
    <dbReference type="NCBI Taxonomy" id="7168"/>
    <lineage>
        <taxon>Eukaryota</taxon>
        <taxon>Metazoa</taxon>
        <taxon>Ecdysozoa</taxon>
        <taxon>Arthropoda</taxon>
        <taxon>Hexapoda</taxon>
        <taxon>Insecta</taxon>
        <taxon>Pterygota</taxon>
        <taxon>Neoptera</taxon>
        <taxon>Endopterygota</taxon>
        <taxon>Diptera</taxon>
        <taxon>Nematocera</taxon>
        <taxon>Culicoidea</taxon>
        <taxon>Culicidae</taxon>
        <taxon>Anophelinae</taxon>
        <taxon>Anopheles</taxon>
    </lineage>
</organism>
<feature type="region of interest" description="Disordered" evidence="1">
    <location>
        <begin position="1"/>
        <end position="37"/>
    </location>
</feature>
<protein>
    <submittedName>
        <fullName evidence="2">Uncharacterized protein</fullName>
    </submittedName>
</protein>
<feature type="region of interest" description="Disordered" evidence="1">
    <location>
        <begin position="225"/>
        <end position="250"/>
    </location>
</feature>
<dbReference type="Proteomes" id="UP000075884">
    <property type="component" value="Unassembled WGS sequence"/>
</dbReference>
<name>A0A182NCP1_9DIPT</name>
<dbReference type="VEuPathDB" id="VectorBase:ADIR005405"/>
<dbReference type="AlphaFoldDB" id="A0A182NCP1"/>
<keyword evidence="3" id="KW-1185">Reference proteome</keyword>
<reference evidence="2" key="2">
    <citation type="submission" date="2020-05" db="UniProtKB">
        <authorList>
            <consortium name="EnsemblMetazoa"/>
        </authorList>
    </citation>
    <scope>IDENTIFICATION</scope>
    <source>
        <strain evidence="2">WRAIR2</strain>
    </source>
</reference>
<feature type="compositionally biased region" description="Basic and acidic residues" evidence="1">
    <location>
        <begin position="289"/>
        <end position="299"/>
    </location>
</feature>
<sequence>MVCELRKKDWESDTIVPPVIDDENDAPETSDPDGASTKENVIAVCKQRNITSDLELKLHQYFRDHPHVRALPPTVASLDIDLTDPDEETWIIQCPASVDIEAELLHKKLDLSVPRSTIKNCSVPLEANVQHNTSEQVVGLLAGTRVKSFVPVGFVRINEAIAPLDVGELQATSAANTVSEPYPEVIRVRHPLLGYDYREHLAVPKAVRKQLSFAQQKAALFYQTAPAGSKKGSKKKSKTPDTSTVASLPGDNRAESVVAVKTEPAVAATAKATKSKKRKDTSMNGIDGEVIRIKEEPLSPKRKKQPEKDKTDEESAEEEEVQTVSIKKEVAVEDDISWLLNI</sequence>
<evidence type="ECO:0000256" key="1">
    <source>
        <dbReference type="SAM" id="MobiDB-lite"/>
    </source>
</evidence>
<accession>A0A182NCP1</accession>
<dbReference type="EnsemblMetazoa" id="ADIR005405-RA">
    <property type="protein sequence ID" value="ADIR005405-PA"/>
    <property type="gene ID" value="ADIR005405"/>
</dbReference>
<feature type="region of interest" description="Disordered" evidence="1">
    <location>
        <begin position="270"/>
        <end position="327"/>
    </location>
</feature>